<dbReference type="Gene3D" id="1.50.40.10">
    <property type="entry name" value="Mitochondrial carrier domain"/>
    <property type="match status" value="1"/>
</dbReference>
<evidence type="ECO:0000313" key="11">
    <source>
        <dbReference type="Proteomes" id="UP001200034"/>
    </source>
</evidence>
<keyword evidence="5" id="KW-0677">Repeat</keyword>
<protein>
    <recommendedName>
        <fullName evidence="12">Mitochondrial dicarboxylate carrier</fullName>
    </recommendedName>
</protein>
<dbReference type="PRINTS" id="PR00926">
    <property type="entry name" value="MITOCARRIER"/>
</dbReference>
<dbReference type="PROSITE" id="PS50920">
    <property type="entry name" value="SOLCAR"/>
    <property type="match status" value="3"/>
</dbReference>
<comment type="caution">
    <text evidence="10">The sequence shown here is derived from an EMBL/GenBank/DDBJ whole genome shotgun (WGS) entry which is preliminary data.</text>
</comment>
<evidence type="ECO:0000256" key="8">
    <source>
        <dbReference type="PROSITE-ProRule" id="PRU00282"/>
    </source>
</evidence>
<accession>A0AAD4K7I9</accession>
<dbReference type="Proteomes" id="UP001200034">
    <property type="component" value="Unassembled WGS sequence"/>
</dbReference>
<dbReference type="InterPro" id="IPR023395">
    <property type="entry name" value="MCP_dom_sf"/>
</dbReference>
<keyword evidence="6" id="KW-1133">Transmembrane helix</keyword>
<keyword evidence="3 9" id="KW-0813">Transport</keyword>
<evidence type="ECO:0000256" key="6">
    <source>
        <dbReference type="ARBA" id="ARBA00022989"/>
    </source>
</evidence>
<comment type="subcellular location">
    <subcellularLocation>
        <location evidence="1">Membrane</location>
        <topology evidence="1">Multi-pass membrane protein</topology>
    </subcellularLocation>
</comment>
<evidence type="ECO:0000313" key="10">
    <source>
        <dbReference type="EMBL" id="KAH8381626.1"/>
    </source>
</evidence>
<keyword evidence="4 8" id="KW-0812">Transmembrane</keyword>
<keyword evidence="11" id="KW-1185">Reference proteome</keyword>
<dbReference type="GO" id="GO:0016020">
    <property type="term" value="C:membrane"/>
    <property type="evidence" value="ECO:0007669"/>
    <property type="project" value="UniProtKB-SubCell"/>
</dbReference>
<dbReference type="PANTHER" id="PTHR45618">
    <property type="entry name" value="MITOCHONDRIAL DICARBOXYLATE CARRIER-RELATED"/>
    <property type="match status" value="1"/>
</dbReference>
<sequence>MDIESKQRISRWYFGGVASSMAAMVTHPLDLMKVLIQTNKEKMPIMQTTQKIVKEQGFLALYNGITASILRQYTYTLARFGFYTVGSGMVDTKPMSTKVALAGLSGYVGGLIGAPADLVNVRLQNDVKLPVDQRRNYAHAIDGLVRVVREEGWPSLFNGASMCALRGAFMTVGQIAFYEQSKDLLIAGGFAQRMDTYIIASIISAIAATALTQPIDVIKTRQMNSAPGEYSGLTDCALKTAKEGPMAFFKGSIPAITRLGPHTVLLFLCLEFLRNNFGKLPDDR</sequence>
<evidence type="ECO:0000256" key="2">
    <source>
        <dbReference type="ARBA" id="ARBA00006375"/>
    </source>
</evidence>
<evidence type="ECO:0000256" key="1">
    <source>
        <dbReference type="ARBA" id="ARBA00004141"/>
    </source>
</evidence>
<dbReference type="Pfam" id="PF00153">
    <property type="entry name" value="Mito_carr"/>
    <property type="match status" value="3"/>
</dbReference>
<dbReference type="SUPFAM" id="SSF103506">
    <property type="entry name" value="Mitochondrial carrier"/>
    <property type="match status" value="1"/>
</dbReference>
<dbReference type="InterPro" id="IPR050391">
    <property type="entry name" value="Mito_Metabolite_Transporter"/>
</dbReference>
<evidence type="ECO:0000256" key="5">
    <source>
        <dbReference type="ARBA" id="ARBA00022737"/>
    </source>
</evidence>
<feature type="repeat" description="Solcar" evidence="8">
    <location>
        <begin position="97"/>
        <end position="184"/>
    </location>
</feature>
<comment type="similarity">
    <text evidence="2 9">Belongs to the mitochondrial carrier (TC 2.A.29) family.</text>
</comment>
<dbReference type="AlphaFoldDB" id="A0AAD4K7I9"/>
<reference evidence="10" key="1">
    <citation type="journal article" date="2021" name="Mol. Ecol. Resour.">
        <title>Phylogenomic analyses of the genus Drosophila reveals genomic signals of climate adaptation.</title>
        <authorList>
            <person name="Li F."/>
            <person name="Rane R.V."/>
            <person name="Luria V."/>
            <person name="Xiong Z."/>
            <person name="Chen J."/>
            <person name="Li Z."/>
            <person name="Catullo R.A."/>
            <person name="Griffin P.C."/>
            <person name="Schiffer M."/>
            <person name="Pearce S."/>
            <person name="Lee S.F."/>
            <person name="McElroy K."/>
            <person name="Stocker A."/>
            <person name="Shirriffs J."/>
            <person name="Cockerell F."/>
            <person name="Coppin C."/>
            <person name="Sgro C.M."/>
            <person name="Karger A."/>
            <person name="Cain J.W."/>
            <person name="Weber J.A."/>
            <person name="Santpere G."/>
            <person name="Kirschner M.W."/>
            <person name="Hoffmann A.A."/>
            <person name="Oakeshott J.G."/>
            <person name="Zhang G."/>
        </authorList>
    </citation>
    <scope>NUCLEOTIDE SEQUENCE</scope>
    <source>
        <strain evidence="10">BGI-SZ-2011g</strain>
    </source>
</reference>
<dbReference type="EMBL" id="JAJJHW010000824">
    <property type="protein sequence ID" value="KAH8381626.1"/>
    <property type="molecule type" value="Genomic_DNA"/>
</dbReference>
<evidence type="ECO:0000256" key="7">
    <source>
        <dbReference type="ARBA" id="ARBA00023136"/>
    </source>
</evidence>
<evidence type="ECO:0000256" key="3">
    <source>
        <dbReference type="ARBA" id="ARBA00022448"/>
    </source>
</evidence>
<evidence type="ECO:0008006" key="12">
    <source>
        <dbReference type="Google" id="ProtNLM"/>
    </source>
</evidence>
<dbReference type="GO" id="GO:0055085">
    <property type="term" value="P:transmembrane transport"/>
    <property type="evidence" value="ECO:0007669"/>
    <property type="project" value="InterPro"/>
</dbReference>
<feature type="repeat" description="Solcar" evidence="8">
    <location>
        <begin position="6"/>
        <end position="89"/>
    </location>
</feature>
<dbReference type="InterPro" id="IPR018108">
    <property type="entry name" value="MCP_transmembrane"/>
</dbReference>
<organism evidence="10 11">
    <name type="scientific">Drosophila rubida</name>
    <dbReference type="NCBI Taxonomy" id="30044"/>
    <lineage>
        <taxon>Eukaryota</taxon>
        <taxon>Metazoa</taxon>
        <taxon>Ecdysozoa</taxon>
        <taxon>Arthropoda</taxon>
        <taxon>Hexapoda</taxon>
        <taxon>Insecta</taxon>
        <taxon>Pterygota</taxon>
        <taxon>Neoptera</taxon>
        <taxon>Endopterygota</taxon>
        <taxon>Diptera</taxon>
        <taxon>Brachycera</taxon>
        <taxon>Muscomorpha</taxon>
        <taxon>Ephydroidea</taxon>
        <taxon>Drosophilidae</taxon>
        <taxon>Drosophila</taxon>
    </lineage>
</organism>
<evidence type="ECO:0000256" key="9">
    <source>
        <dbReference type="RuleBase" id="RU000488"/>
    </source>
</evidence>
<name>A0AAD4K7I9_9MUSC</name>
<evidence type="ECO:0000256" key="4">
    <source>
        <dbReference type="ARBA" id="ARBA00022692"/>
    </source>
</evidence>
<gene>
    <name evidence="10" type="ORF">KR093_009641</name>
</gene>
<feature type="repeat" description="Solcar" evidence="8">
    <location>
        <begin position="195"/>
        <end position="276"/>
    </location>
</feature>
<proteinExistence type="inferred from homology"/>
<keyword evidence="7 8" id="KW-0472">Membrane</keyword>
<dbReference type="InterPro" id="IPR002067">
    <property type="entry name" value="MCP"/>
</dbReference>